<comment type="caution">
    <text evidence="2">The sequence shown here is derived from an EMBL/GenBank/DDBJ whole genome shotgun (WGS) entry which is preliminary data.</text>
</comment>
<reference evidence="2" key="1">
    <citation type="submission" date="2022-11" db="EMBL/GenBank/DDBJ databases">
        <authorList>
            <person name="Petersen C."/>
        </authorList>
    </citation>
    <scope>NUCLEOTIDE SEQUENCE</scope>
    <source>
        <strain evidence="2">IBT 21917</strain>
    </source>
</reference>
<dbReference type="EMBL" id="JAPQKO010000002">
    <property type="protein sequence ID" value="KAJ5179568.1"/>
    <property type="molecule type" value="Genomic_DNA"/>
</dbReference>
<evidence type="ECO:0000313" key="2">
    <source>
        <dbReference type="EMBL" id="KAJ5179568.1"/>
    </source>
</evidence>
<dbReference type="Proteomes" id="UP001146351">
    <property type="component" value="Unassembled WGS sequence"/>
</dbReference>
<proteinExistence type="predicted"/>
<gene>
    <name evidence="2" type="ORF">N7492_002778</name>
</gene>
<feature type="compositionally biased region" description="Low complexity" evidence="1">
    <location>
        <begin position="1"/>
        <end position="18"/>
    </location>
</feature>
<dbReference type="AlphaFoldDB" id="A0A9W9IK04"/>
<sequence length="187" mass="20115">MATTAPASSPASTALAPAVPTQTSSSCKLMGDRRSRRASFLHGERPSEGKYDPEYDLKYDPECDLEDDIEELYSKAQTSGSSVSPRLPSGGSGILWTPVGRTPLNIPKSYPRARQLGLSRKGHTQPRTLSAVNLVQHTATLERQLEEAGPATRKSQRQVARLLTESPRLTQAAGGVKGMLRGCLEGV</sequence>
<protein>
    <submittedName>
        <fullName evidence="2">Uncharacterized protein</fullName>
    </submittedName>
</protein>
<evidence type="ECO:0000256" key="1">
    <source>
        <dbReference type="SAM" id="MobiDB-lite"/>
    </source>
</evidence>
<feature type="region of interest" description="Disordered" evidence="1">
    <location>
        <begin position="1"/>
        <end position="60"/>
    </location>
</feature>
<feature type="compositionally biased region" description="Basic and acidic residues" evidence="1">
    <location>
        <begin position="42"/>
        <end position="60"/>
    </location>
</feature>
<keyword evidence="3" id="KW-1185">Reference proteome</keyword>
<name>A0A9W9IK04_9EURO</name>
<accession>A0A9W9IK04</accession>
<organism evidence="2 3">
    <name type="scientific">Penicillium capsulatum</name>
    <dbReference type="NCBI Taxonomy" id="69766"/>
    <lineage>
        <taxon>Eukaryota</taxon>
        <taxon>Fungi</taxon>
        <taxon>Dikarya</taxon>
        <taxon>Ascomycota</taxon>
        <taxon>Pezizomycotina</taxon>
        <taxon>Eurotiomycetes</taxon>
        <taxon>Eurotiomycetidae</taxon>
        <taxon>Eurotiales</taxon>
        <taxon>Aspergillaceae</taxon>
        <taxon>Penicillium</taxon>
    </lineage>
</organism>
<evidence type="ECO:0000313" key="3">
    <source>
        <dbReference type="Proteomes" id="UP001146351"/>
    </source>
</evidence>
<reference evidence="2" key="2">
    <citation type="journal article" date="2023" name="IMA Fungus">
        <title>Comparative genomic study of the Penicillium genus elucidates a diverse pangenome and 15 lateral gene transfer events.</title>
        <authorList>
            <person name="Petersen C."/>
            <person name="Sorensen T."/>
            <person name="Nielsen M.R."/>
            <person name="Sondergaard T.E."/>
            <person name="Sorensen J.L."/>
            <person name="Fitzpatrick D.A."/>
            <person name="Frisvad J.C."/>
            <person name="Nielsen K.L."/>
        </authorList>
    </citation>
    <scope>NUCLEOTIDE SEQUENCE</scope>
    <source>
        <strain evidence="2">IBT 21917</strain>
    </source>
</reference>